<dbReference type="GO" id="GO:0016887">
    <property type="term" value="F:ATP hydrolysis activity"/>
    <property type="evidence" value="ECO:0007669"/>
    <property type="project" value="InterPro"/>
</dbReference>
<keyword evidence="4 10" id="KW-0547">Nucleotide-binding</keyword>
<feature type="binding site" evidence="11">
    <location>
        <position position="100"/>
    </location>
    <ligand>
        <name>ATP</name>
        <dbReference type="ChEBI" id="CHEBI:30616"/>
    </ligand>
</feature>
<dbReference type="InterPro" id="IPR037196">
    <property type="entry name" value="HSP90_C"/>
</dbReference>
<keyword evidence="5 10" id="KW-0067">ATP-binding</keyword>
<dbReference type="PRINTS" id="PR00775">
    <property type="entry name" value="HEATSHOCK90"/>
</dbReference>
<dbReference type="Gene3D" id="3.30.230.80">
    <property type="match status" value="1"/>
</dbReference>
<reference evidence="13 14" key="1">
    <citation type="submission" date="2019-11" db="EMBL/GenBank/DDBJ databases">
        <title>Type strains purchased from KCTC, JCM and DSMZ.</title>
        <authorList>
            <person name="Lu H."/>
        </authorList>
    </citation>
    <scope>NUCLEOTIDE SEQUENCE [LARGE SCALE GENOMIC DNA]</scope>
    <source>
        <strain evidence="13 14">KCTC 42409</strain>
    </source>
</reference>
<dbReference type="Gene3D" id="1.20.120.790">
    <property type="entry name" value="Heat shock protein 90, C-terminal domain"/>
    <property type="match status" value="1"/>
</dbReference>
<dbReference type="InterPro" id="IPR020568">
    <property type="entry name" value="Ribosomal_Su5_D2-typ_SF"/>
</dbReference>
<dbReference type="PIRSF" id="PIRSF002583">
    <property type="entry name" value="Hsp90"/>
    <property type="match status" value="1"/>
</dbReference>
<comment type="subunit">
    <text evidence="10">Homodimer.</text>
</comment>
<dbReference type="SMART" id="SM00387">
    <property type="entry name" value="HATPase_c"/>
    <property type="match status" value="1"/>
</dbReference>
<evidence type="ECO:0000256" key="2">
    <source>
        <dbReference type="ARBA" id="ARBA00008239"/>
    </source>
</evidence>
<dbReference type="Pfam" id="PF13589">
    <property type="entry name" value="HATPase_c_3"/>
    <property type="match status" value="1"/>
</dbReference>
<evidence type="ECO:0000256" key="10">
    <source>
        <dbReference type="HAMAP-Rule" id="MF_00505"/>
    </source>
</evidence>
<evidence type="ECO:0000256" key="6">
    <source>
        <dbReference type="ARBA" id="ARBA00023016"/>
    </source>
</evidence>
<keyword evidence="6 10" id="KW-0346">Stress response</keyword>
<dbReference type="SUPFAM" id="SSF54211">
    <property type="entry name" value="Ribosomal protein S5 domain 2-like"/>
    <property type="match status" value="1"/>
</dbReference>
<evidence type="ECO:0000256" key="1">
    <source>
        <dbReference type="ARBA" id="ARBA00004496"/>
    </source>
</evidence>
<evidence type="ECO:0000313" key="14">
    <source>
        <dbReference type="Proteomes" id="UP000484015"/>
    </source>
</evidence>
<dbReference type="FunFam" id="3.30.565.10:FF:000009">
    <property type="entry name" value="Molecular chaperone HtpG"/>
    <property type="match status" value="1"/>
</dbReference>
<comment type="function">
    <text evidence="8 10">Molecular chaperone. Has ATPase activity.</text>
</comment>
<sequence>MADTKQTMGFQAEVKQLLQLMIHSLYSNKEIFLRELISNASDAADKLRFEAINNDALYGNDTELKIKVSFNKEAKTITISDNGIGMSRDEAIAHLGTIAKSGTKEFFGKLSGDQQADAALIGQFGVGFYSGFIVADKITVETRRAGAGAADGVRWESTGEGDFSVEQIDKPNRGTDIILHLRDGEEELLSSWKLKSIIRKYSDHISLPIVMNKEEWDAEKKETVVKDELETVNQASALWARSKSDITPEQYEEFYKHVSHDFSAPLTYTHNRVEGRSEYTQLLYIPAKAPFDLWDRNKRGGIKLYVKRVFIMDDAEQLMPTYLRFVKGVIDSADLPLNVSREILQESRDVKAIREGSTKRVLGMLEELANAEEQDKKDKYAAFWKEFGQVLKEGVGEDAANKDRLAKLLRFASTHGDTEEQNVALADYVARMKEGQDKIYYVTAESFKAAKNSPHLEIFRKKGVEVLLLTDRVDEWMLSFLTEFDGKELVSVAKGGLDLGKLEDEAEKKEHEETETSYKELVEKMKGALADKAKDVRVTFRLTDSPACLVADEHELSGNLLRMLKAAGQAAPESKPILEINPNHPLVTRLKYENAESAQFADWSHILFDQALLAEGGALSDPAAFVKRINEMLLGK</sequence>
<evidence type="ECO:0000256" key="8">
    <source>
        <dbReference type="ARBA" id="ARBA00058590"/>
    </source>
</evidence>
<dbReference type="NCBIfam" id="NF003555">
    <property type="entry name" value="PRK05218.1"/>
    <property type="match status" value="1"/>
</dbReference>
<evidence type="ECO:0000256" key="7">
    <source>
        <dbReference type="ARBA" id="ARBA00023186"/>
    </source>
</evidence>
<dbReference type="HAMAP" id="MF_00505">
    <property type="entry name" value="HSP90"/>
    <property type="match status" value="1"/>
</dbReference>
<comment type="similarity">
    <text evidence="2 10">Belongs to the heat shock protein 90 family.</text>
</comment>
<dbReference type="PANTHER" id="PTHR11528">
    <property type="entry name" value="HEAT SHOCK PROTEIN 90 FAMILY MEMBER"/>
    <property type="match status" value="1"/>
</dbReference>
<dbReference type="InterPro" id="IPR003594">
    <property type="entry name" value="HATPase_dom"/>
</dbReference>
<dbReference type="Proteomes" id="UP000484015">
    <property type="component" value="Unassembled WGS sequence"/>
</dbReference>
<feature type="domain" description="Histidine kinase/HSP90-like ATPase" evidence="12">
    <location>
        <begin position="28"/>
        <end position="185"/>
    </location>
</feature>
<organism evidence="13 14">
    <name type="scientific">Pseudoduganella ginsengisoli</name>
    <dbReference type="NCBI Taxonomy" id="1462440"/>
    <lineage>
        <taxon>Bacteria</taxon>
        <taxon>Pseudomonadati</taxon>
        <taxon>Pseudomonadota</taxon>
        <taxon>Betaproteobacteria</taxon>
        <taxon>Burkholderiales</taxon>
        <taxon>Oxalobacteraceae</taxon>
        <taxon>Telluria group</taxon>
        <taxon>Pseudoduganella</taxon>
    </lineage>
</organism>
<dbReference type="GO" id="GO:0140662">
    <property type="term" value="F:ATP-dependent protein folding chaperone"/>
    <property type="evidence" value="ECO:0007669"/>
    <property type="project" value="InterPro"/>
</dbReference>
<dbReference type="Gene3D" id="3.30.565.10">
    <property type="entry name" value="Histidine kinase-like ATPase, C-terminal domain"/>
    <property type="match status" value="1"/>
</dbReference>
<feature type="binding site" evidence="11">
    <location>
        <position position="81"/>
    </location>
    <ligand>
        <name>ATP</name>
        <dbReference type="ChEBI" id="CHEBI:30616"/>
    </ligand>
</feature>
<dbReference type="RefSeq" id="WP_155438691.1">
    <property type="nucleotide sequence ID" value="NZ_WNLA01000004.1"/>
</dbReference>
<keyword evidence="3 10" id="KW-0963">Cytoplasm</keyword>
<dbReference type="SUPFAM" id="SSF110942">
    <property type="entry name" value="HSP90 C-terminal domain"/>
    <property type="match status" value="1"/>
</dbReference>
<feature type="binding site" evidence="11">
    <location>
        <position position="39"/>
    </location>
    <ligand>
        <name>ATP</name>
        <dbReference type="ChEBI" id="CHEBI:30616"/>
    </ligand>
</feature>
<comment type="caution">
    <text evidence="10">Lacks conserved residue(s) required for the propagation of feature annotation.</text>
</comment>
<dbReference type="Gene3D" id="3.40.50.11260">
    <property type="match status" value="1"/>
</dbReference>
<evidence type="ECO:0000256" key="11">
    <source>
        <dbReference type="PIRSR" id="PIRSR002583-1"/>
    </source>
</evidence>
<gene>
    <name evidence="10 13" type="primary">htpG</name>
    <name evidence="13" type="ORF">GM668_09445</name>
</gene>
<feature type="binding site" evidence="11">
    <location>
        <position position="175"/>
    </location>
    <ligand>
        <name>ATP</name>
        <dbReference type="ChEBI" id="CHEBI:30616"/>
    </ligand>
</feature>
<feature type="region of interest" description="C" evidence="10">
    <location>
        <begin position="563"/>
        <end position="636"/>
    </location>
</feature>
<evidence type="ECO:0000256" key="4">
    <source>
        <dbReference type="ARBA" id="ARBA00022741"/>
    </source>
</evidence>
<comment type="caution">
    <text evidence="13">The sequence shown here is derived from an EMBL/GenBank/DDBJ whole genome shotgun (WGS) entry which is preliminary data.</text>
</comment>
<feature type="binding site" evidence="11">
    <location>
        <position position="35"/>
    </location>
    <ligand>
        <name>ATP</name>
        <dbReference type="ChEBI" id="CHEBI:30616"/>
    </ligand>
</feature>
<dbReference type="InterPro" id="IPR020575">
    <property type="entry name" value="Hsp90_N"/>
</dbReference>
<dbReference type="FunFam" id="3.30.230.80:FF:000002">
    <property type="entry name" value="Molecular chaperone HtpG"/>
    <property type="match status" value="1"/>
</dbReference>
<dbReference type="GO" id="GO:0005737">
    <property type="term" value="C:cytoplasm"/>
    <property type="evidence" value="ECO:0007669"/>
    <property type="project" value="UniProtKB-SubCell"/>
</dbReference>
<feature type="binding site" evidence="11">
    <location>
        <begin position="101"/>
        <end position="102"/>
    </location>
    <ligand>
        <name>ATP</name>
        <dbReference type="ChEBI" id="CHEBI:30616"/>
    </ligand>
</feature>
<comment type="subcellular location">
    <subcellularLocation>
        <location evidence="1 10">Cytoplasm</location>
    </subcellularLocation>
</comment>
<feature type="region of interest" description="A; substrate-binding" evidence="10">
    <location>
        <begin position="1"/>
        <end position="341"/>
    </location>
</feature>
<evidence type="ECO:0000256" key="3">
    <source>
        <dbReference type="ARBA" id="ARBA00022490"/>
    </source>
</evidence>
<evidence type="ECO:0000256" key="9">
    <source>
        <dbReference type="ARBA" id="ARBA00070675"/>
    </source>
</evidence>
<dbReference type="EMBL" id="WNLA01000004">
    <property type="protein sequence ID" value="MTW02318.1"/>
    <property type="molecule type" value="Genomic_DNA"/>
</dbReference>
<dbReference type="AlphaFoldDB" id="A0A6L6PZ92"/>
<dbReference type="Pfam" id="PF00183">
    <property type="entry name" value="HSP90"/>
    <property type="match status" value="1"/>
</dbReference>
<dbReference type="GO" id="GO:0005524">
    <property type="term" value="F:ATP binding"/>
    <property type="evidence" value="ECO:0007669"/>
    <property type="project" value="UniProtKB-UniRule"/>
</dbReference>
<dbReference type="PROSITE" id="PS00298">
    <property type="entry name" value="HSP90"/>
    <property type="match status" value="1"/>
</dbReference>
<keyword evidence="14" id="KW-1185">Reference proteome</keyword>
<dbReference type="OrthoDB" id="9802640at2"/>
<keyword evidence="7 10" id="KW-0143">Chaperone</keyword>
<dbReference type="SUPFAM" id="SSF55874">
    <property type="entry name" value="ATPase domain of HSP90 chaperone/DNA topoisomerase II/histidine kinase"/>
    <property type="match status" value="1"/>
</dbReference>
<feature type="binding site" evidence="11">
    <location>
        <begin position="123"/>
        <end position="128"/>
    </location>
    <ligand>
        <name>ATP</name>
        <dbReference type="ChEBI" id="CHEBI:30616"/>
    </ligand>
</feature>
<evidence type="ECO:0000313" key="13">
    <source>
        <dbReference type="EMBL" id="MTW02318.1"/>
    </source>
</evidence>
<dbReference type="GO" id="GO:0051082">
    <property type="term" value="F:unfolded protein binding"/>
    <property type="evidence" value="ECO:0007669"/>
    <property type="project" value="UniProtKB-UniRule"/>
</dbReference>
<dbReference type="CDD" id="cd16927">
    <property type="entry name" value="HATPase_Hsp90-like"/>
    <property type="match status" value="1"/>
</dbReference>
<dbReference type="InterPro" id="IPR019805">
    <property type="entry name" value="Heat_shock_protein_90_CS"/>
</dbReference>
<dbReference type="InterPro" id="IPR001404">
    <property type="entry name" value="Hsp90_fam"/>
</dbReference>
<evidence type="ECO:0000259" key="12">
    <source>
        <dbReference type="SMART" id="SM00387"/>
    </source>
</evidence>
<name>A0A6L6PZ92_9BURK</name>
<proteinExistence type="inferred from homology"/>
<dbReference type="InterPro" id="IPR036890">
    <property type="entry name" value="HATPase_C_sf"/>
</dbReference>
<evidence type="ECO:0000256" key="5">
    <source>
        <dbReference type="ARBA" id="ARBA00022840"/>
    </source>
</evidence>
<protein>
    <recommendedName>
        <fullName evidence="9 10">Chaperone protein HtpG</fullName>
    </recommendedName>
    <alternativeName>
        <fullName evidence="10">Heat shock protein HtpG</fullName>
    </alternativeName>
    <alternativeName>
        <fullName evidence="10">High temperature protein G</fullName>
    </alternativeName>
</protein>
<feature type="binding site" evidence="11">
    <location>
        <position position="86"/>
    </location>
    <ligand>
        <name>ATP</name>
        <dbReference type="ChEBI" id="CHEBI:30616"/>
    </ligand>
</feature>
<feature type="binding site" evidence="11">
    <location>
        <position position="341"/>
    </location>
    <ligand>
        <name>ATP</name>
        <dbReference type="ChEBI" id="CHEBI:30616"/>
    </ligand>
</feature>
<accession>A0A6L6PZ92</accession>